<dbReference type="EMBL" id="MEIA01000582">
    <property type="protein sequence ID" value="OJF09347.1"/>
    <property type="molecule type" value="Genomic_DNA"/>
</dbReference>
<dbReference type="RefSeq" id="WP_071810327.1">
    <property type="nucleotide sequence ID" value="NZ_MEIA01000582.1"/>
</dbReference>
<evidence type="ECO:0000313" key="2">
    <source>
        <dbReference type="Proteomes" id="UP000182486"/>
    </source>
</evidence>
<dbReference type="Proteomes" id="UP000182486">
    <property type="component" value="Unassembled WGS sequence"/>
</dbReference>
<organism evidence="1 2">
    <name type="scientific">Couchioplanes caeruleus subsp. caeruleus</name>
    <dbReference type="NCBI Taxonomy" id="56427"/>
    <lineage>
        <taxon>Bacteria</taxon>
        <taxon>Bacillati</taxon>
        <taxon>Actinomycetota</taxon>
        <taxon>Actinomycetes</taxon>
        <taxon>Micromonosporales</taxon>
        <taxon>Micromonosporaceae</taxon>
        <taxon>Couchioplanes</taxon>
    </lineage>
</organism>
<reference evidence="1 2" key="1">
    <citation type="submission" date="2016-09" db="EMBL/GenBank/DDBJ databases">
        <title>Couchioplanes caeruleus draft genome sequence.</title>
        <authorList>
            <person name="Sheehan J."/>
            <person name="Caffrey P."/>
        </authorList>
    </citation>
    <scope>NUCLEOTIDE SEQUENCE [LARGE SCALE GENOMIC DNA]</scope>
    <source>
        <strain evidence="1 2">DSM 43634</strain>
    </source>
</reference>
<keyword evidence="2" id="KW-1185">Reference proteome</keyword>
<proteinExistence type="predicted"/>
<evidence type="ECO:0000313" key="1">
    <source>
        <dbReference type="EMBL" id="OJF09347.1"/>
    </source>
</evidence>
<gene>
    <name evidence="1" type="ORF">BG844_38180</name>
</gene>
<name>A0A1K0GJL5_9ACTN</name>
<dbReference type="AlphaFoldDB" id="A0A1K0GJL5"/>
<comment type="caution">
    <text evidence="1">The sequence shown here is derived from an EMBL/GenBank/DDBJ whole genome shotgun (WGS) entry which is preliminary data.</text>
</comment>
<protein>
    <submittedName>
        <fullName evidence="1">Uncharacterized protein</fullName>
    </submittedName>
</protein>
<accession>A0A1K0GJL5</accession>
<sequence length="76" mass="8075">MADVTGPLAEGWANPDTITSLVEFLGDVALSVTDRQRNSHFAELLPEIVEAVATAYPVVLSAWDLHGAPNADVVET</sequence>